<dbReference type="AlphaFoldDB" id="A0A0D9XSG3"/>
<evidence type="ECO:0000313" key="3">
    <source>
        <dbReference type="Proteomes" id="UP000032180"/>
    </source>
</evidence>
<sequence>MDQGNKISEQGSKIDLLVKMMEEAEKRRVDSENKTRAEIKVSMEARIPEVEKKVEDLQASVDEIRAQVDQLKKIGTSSPSPDQQSAIR</sequence>
<reference evidence="2" key="3">
    <citation type="submission" date="2015-04" db="UniProtKB">
        <authorList>
            <consortium name="EnsemblPlants"/>
        </authorList>
    </citation>
    <scope>IDENTIFICATION</scope>
</reference>
<reference evidence="3" key="2">
    <citation type="submission" date="2013-12" db="EMBL/GenBank/DDBJ databases">
        <authorList>
            <person name="Yu Y."/>
            <person name="Lee S."/>
            <person name="de Baynast K."/>
            <person name="Wissotski M."/>
            <person name="Liu L."/>
            <person name="Talag J."/>
            <person name="Goicoechea J."/>
            <person name="Angelova A."/>
            <person name="Jetty R."/>
            <person name="Kudrna D."/>
            <person name="Golser W."/>
            <person name="Rivera L."/>
            <person name="Zhang J."/>
            <person name="Wing R."/>
        </authorList>
    </citation>
    <scope>NUCLEOTIDE SEQUENCE</scope>
</reference>
<keyword evidence="3" id="KW-1185">Reference proteome</keyword>
<dbReference type="HOGENOM" id="CLU_2472311_0_0_1"/>
<reference evidence="2 3" key="1">
    <citation type="submission" date="2012-08" db="EMBL/GenBank/DDBJ databases">
        <title>Oryza genome evolution.</title>
        <authorList>
            <person name="Wing R.A."/>
        </authorList>
    </citation>
    <scope>NUCLEOTIDE SEQUENCE</scope>
</reference>
<name>A0A0D9XSG3_9ORYZ</name>
<protein>
    <submittedName>
        <fullName evidence="2">Uncharacterized protein</fullName>
    </submittedName>
</protein>
<dbReference type="Gramene" id="LPERR11G11810.1">
    <property type="protein sequence ID" value="LPERR11G11810.1"/>
    <property type="gene ID" value="LPERR11G11810"/>
</dbReference>
<evidence type="ECO:0000313" key="2">
    <source>
        <dbReference type="EnsemblPlants" id="LPERR11G11810.1"/>
    </source>
</evidence>
<keyword evidence="1" id="KW-0175">Coiled coil</keyword>
<proteinExistence type="predicted"/>
<dbReference type="EnsemblPlants" id="LPERR11G11810.1">
    <property type="protein sequence ID" value="LPERR11G11810.1"/>
    <property type="gene ID" value="LPERR11G11810"/>
</dbReference>
<organism evidence="2 3">
    <name type="scientific">Leersia perrieri</name>
    <dbReference type="NCBI Taxonomy" id="77586"/>
    <lineage>
        <taxon>Eukaryota</taxon>
        <taxon>Viridiplantae</taxon>
        <taxon>Streptophyta</taxon>
        <taxon>Embryophyta</taxon>
        <taxon>Tracheophyta</taxon>
        <taxon>Spermatophyta</taxon>
        <taxon>Magnoliopsida</taxon>
        <taxon>Liliopsida</taxon>
        <taxon>Poales</taxon>
        <taxon>Poaceae</taxon>
        <taxon>BOP clade</taxon>
        <taxon>Oryzoideae</taxon>
        <taxon>Oryzeae</taxon>
        <taxon>Oryzinae</taxon>
        <taxon>Leersia</taxon>
    </lineage>
</organism>
<evidence type="ECO:0000256" key="1">
    <source>
        <dbReference type="SAM" id="Coils"/>
    </source>
</evidence>
<feature type="coiled-coil region" evidence="1">
    <location>
        <begin position="14"/>
        <end position="74"/>
    </location>
</feature>
<accession>A0A0D9XSG3</accession>
<dbReference type="Proteomes" id="UP000032180">
    <property type="component" value="Chromosome 11"/>
</dbReference>